<evidence type="ECO:0000256" key="7">
    <source>
        <dbReference type="ARBA" id="ARBA00022989"/>
    </source>
</evidence>
<feature type="transmembrane region" description="Helical" evidence="10">
    <location>
        <begin position="172"/>
        <end position="196"/>
    </location>
</feature>
<sequence length="607" mass="66994">MNEFVIMFRLGGILMLKTLLTAVREYRRQSLLTPLLVALEVGIETFIPFLMAAIIDQGITPGRVDVIWRLGLILLAMSVVSLASGAASSWFSSHAAAGFSKNLRHDIFYNIQKFSFENIDHFSNSSLVTRMTTDITNVQNAYQMAIRIAVRAPLMLIFSIIMAFNINAQMATIFVVVVPILGVALYIIVHFAYPLFQKVFKRYDRLNQVVSENLRGIRVVKTFVRENEEIHKFNTASTDIFSTYSKAQRLLALNAPLMTFMINTTILAISWIGGQMIVGNSMQTGQLVSMFAYAMSVLFSLMMLSNIITQLSLSQASGNRIVAVLNETATITNPAQPVTEVPNGAVDFEDVSFYYAKKRKQPTLSDINLHIQNGALIGIIGSTGSGKSTLVQLLPRLYEANEGTVKVGGIPVQNYDLRTLRDNVAMVLQNNMLFSGTIKDNLRWGNPDATDAQMIAAAKLAQADDFINELPQGYDTYVEQDGSNVSGGQKQRLTIARALLKQPKVLIMDDSTSAVDTATEQKIREAFSHDLPDMTKILISQRISSISGADEIVVMDQGKINDIGTHDELLARNAIYQDLNKSQIHASQDPDVNPAGPTLQKVGDSHE</sequence>
<dbReference type="Gene3D" id="1.20.1560.10">
    <property type="entry name" value="ABC transporter type 1, transmembrane domain"/>
    <property type="match status" value="1"/>
</dbReference>
<evidence type="ECO:0000256" key="8">
    <source>
        <dbReference type="ARBA" id="ARBA00023136"/>
    </source>
</evidence>
<dbReference type="Gene3D" id="3.40.50.300">
    <property type="entry name" value="P-loop containing nucleotide triphosphate hydrolases"/>
    <property type="match status" value="1"/>
</dbReference>
<evidence type="ECO:0000256" key="3">
    <source>
        <dbReference type="ARBA" id="ARBA00022475"/>
    </source>
</evidence>
<dbReference type="InterPro" id="IPR003593">
    <property type="entry name" value="AAA+_ATPase"/>
</dbReference>
<organism evidence="13 14">
    <name type="scientific">Agrilactobacillus composti DSM 18527 = JCM 14202</name>
    <dbReference type="NCBI Taxonomy" id="1423734"/>
    <lineage>
        <taxon>Bacteria</taxon>
        <taxon>Bacillati</taxon>
        <taxon>Bacillota</taxon>
        <taxon>Bacilli</taxon>
        <taxon>Lactobacillales</taxon>
        <taxon>Lactobacillaceae</taxon>
        <taxon>Agrilactobacillus</taxon>
    </lineage>
</organism>
<name>A0A0R1XY60_9LACO</name>
<keyword evidence="3" id="KW-1003">Cell membrane</keyword>
<keyword evidence="4 10" id="KW-0812">Transmembrane</keyword>
<feature type="transmembrane region" description="Helical" evidence="10">
    <location>
        <begin position="284"/>
        <end position="304"/>
    </location>
</feature>
<comment type="subcellular location">
    <subcellularLocation>
        <location evidence="1">Cell membrane</location>
        <topology evidence="1">Multi-pass membrane protein</topology>
    </subcellularLocation>
</comment>
<dbReference type="PROSITE" id="PS00211">
    <property type="entry name" value="ABC_TRANSPORTER_1"/>
    <property type="match status" value="1"/>
</dbReference>
<dbReference type="Proteomes" id="UP000051236">
    <property type="component" value="Unassembled WGS sequence"/>
</dbReference>
<dbReference type="AlphaFoldDB" id="A0A0R1XY60"/>
<keyword evidence="7 10" id="KW-1133">Transmembrane helix</keyword>
<evidence type="ECO:0000256" key="4">
    <source>
        <dbReference type="ARBA" id="ARBA00022692"/>
    </source>
</evidence>
<feature type="transmembrane region" description="Helical" evidence="10">
    <location>
        <begin position="6"/>
        <end position="23"/>
    </location>
</feature>
<dbReference type="InterPro" id="IPR011527">
    <property type="entry name" value="ABC1_TM_dom"/>
</dbReference>
<dbReference type="InterPro" id="IPR003439">
    <property type="entry name" value="ABC_transporter-like_ATP-bd"/>
</dbReference>
<dbReference type="CDD" id="cd18548">
    <property type="entry name" value="ABC_6TM_Tm287_like"/>
    <property type="match status" value="1"/>
</dbReference>
<feature type="transmembrane region" description="Helical" evidence="10">
    <location>
        <begin position="250"/>
        <end position="272"/>
    </location>
</feature>
<gene>
    <name evidence="13" type="ORF">FC83_GL001889</name>
</gene>
<dbReference type="PROSITE" id="PS50893">
    <property type="entry name" value="ABC_TRANSPORTER_2"/>
    <property type="match status" value="1"/>
</dbReference>
<dbReference type="FunFam" id="3.40.50.300:FF:000221">
    <property type="entry name" value="Multidrug ABC transporter ATP-binding protein"/>
    <property type="match status" value="1"/>
</dbReference>
<dbReference type="InterPro" id="IPR027417">
    <property type="entry name" value="P-loop_NTPase"/>
</dbReference>
<evidence type="ECO:0000256" key="5">
    <source>
        <dbReference type="ARBA" id="ARBA00022741"/>
    </source>
</evidence>
<dbReference type="GO" id="GO:0016887">
    <property type="term" value="F:ATP hydrolysis activity"/>
    <property type="evidence" value="ECO:0007669"/>
    <property type="project" value="InterPro"/>
</dbReference>
<feature type="region of interest" description="Disordered" evidence="9">
    <location>
        <begin position="585"/>
        <end position="607"/>
    </location>
</feature>
<dbReference type="Pfam" id="PF00664">
    <property type="entry name" value="ABC_membrane"/>
    <property type="match status" value="1"/>
</dbReference>
<feature type="domain" description="ABC transporter" evidence="11">
    <location>
        <begin position="346"/>
        <end position="582"/>
    </location>
</feature>
<dbReference type="SMART" id="SM00382">
    <property type="entry name" value="AAA"/>
    <property type="match status" value="1"/>
</dbReference>
<evidence type="ECO:0000313" key="14">
    <source>
        <dbReference type="Proteomes" id="UP000051236"/>
    </source>
</evidence>
<dbReference type="STRING" id="1423734.FC83_GL001889"/>
<protein>
    <submittedName>
        <fullName evidence="13">Lipid A export permease ATP-binding protein MsbA</fullName>
    </submittedName>
</protein>
<dbReference type="eggNOG" id="COG1132">
    <property type="taxonomic scope" value="Bacteria"/>
</dbReference>
<evidence type="ECO:0000313" key="13">
    <source>
        <dbReference type="EMBL" id="KRM34954.1"/>
    </source>
</evidence>
<proteinExistence type="predicted"/>
<comment type="caution">
    <text evidence="13">The sequence shown here is derived from an EMBL/GenBank/DDBJ whole genome shotgun (WGS) entry which is preliminary data.</text>
</comment>
<dbReference type="EMBL" id="AZGA01000019">
    <property type="protein sequence ID" value="KRM34954.1"/>
    <property type="molecule type" value="Genomic_DNA"/>
</dbReference>
<keyword evidence="2" id="KW-0813">Transport</keyword>
<dbReference type="InterPro" id="IPR017871">
    <property type="entry name" value="ABC_transporter-like_CS"/>
</dbReference>
<dbReference type="PATRIC" id="fig|1423734.3.peg.1912"/>
<feature type="transmembrane region" description="Helical" evidence="10">
    <location>
        <begin position="67"/>
        <end position="91"/>
    </location>
</feature>
<keyword evidence="8 10" id="KW-0472">Membrane</keyword>
<dbReference type="SUPFAM" id="SSF52540">
    <property type="entry name" value="P-loop containing nucleoside triphosphate hydrolases"/>
    <property type="match status" value="1"/>
</dbReference>
<keyword evidence="5" id="KW-0547">Nucleotide-binding</keyword>
<dbReference type="SUPFAM" id="SSF90123">
    <property type="entry name" value="ABC transporter transmembrane region"/>
    <property type="match status" value="1"/>
</dbReference>
<dbReference type="InterPro" id="IPR039421">
    <property type="entry name" value="Type_1_exporter"/>
</dbReference>
<evidence type="ECO:0000256" key="6">
    <source>
        <dbReference type="ARBA" id="ARBA00022840"/>
    </source>
</evidence>
<keyword evidence="6 13" id="KW-0067">ATP-binding</keyword>
<dbReference type="Pfam" id="PF00005">
    <property type="entry name" value="ABC_tran"/>
    <property type="match status" value="1"/>
</dbReference>
<feature type="transmembrane region" description="Helical" evidence="10">
    <location>
        <begin position="148"/>
        <end position="166"/>
    </location>
</feature>
<accession>A0A0R1XY60</accession>
<dbReference type="GO" id="GO:0005886">
    <property type="term" value="C:plasma membrane"/>
    <property type="evidence" value="ECO:0007669"/>
    <property type="project" value="UniProtKB-SubCell"/>
</dbReference>
<evidence type="ECO:0000259" key="11">
    <source>
        <dbReference type="PROSITE" id="PS50893"/>
    </source>
</evidence>
<dbReference type="PANTHER" id="PTHR43394:SF1">
    <property type="entry name" value="ATP-BINDING CASSETTE SUB-FAMILY B MEMBER 10, MITOCHONDRIAL"/>
    <property type="match status" value="1"/>
</dbReference>
<dbReference type="PANTHER" id="PTHR43394">
    <property type="entry name" value="ATP-DEPENDENT PERMEASE MDL1, MITOCHONDRIAL"/>
    <property type="match status" value="1"/>
</dbReference>
<keyword evidence="14" id="KW-1185">Reference proteome</keyword>
<evidence type="ECO:0000256" key="9">
    <source>
        <dbReference type="SAM" id="MobiDB-lite"/>
    </source>
</evidence>
<evidence type="ECO:0000256" key="2">
    <source>
        <dbReference type="ARBA" id="ARBA00022448"/>
    </source>
</evidence>
<evidence type="ECO:0000256" key="1">
    <source>
        <dbReference type="ARBA" id="ARBA00004651"/>
    </source>
</evidence>
<reference evidence="13 14" key="1">
    <citation type="journal article" date="2015" name="Genome Announc.">
        <title>Expanding the biotechnology potential of lactobacilli through comparative genomics of 213 strains and associated genera.</title>
        <authorList>
            <person name="Sun Z."/>
            <person name="Harris H.M."/>
            <person name="McCann A."/>
            <person name="Guo C."/>
            <person name="Argimon S."/>
            <person name="Zhang W."/>
            <person name="Yang X."/>
            <person name="Jeffery I.B."/>
            <person name="Cooney J.C."/>
            <person name="Kagawa T.F."/>
            <person name="Liu W."/>
            <person name="Song Y."/>
            <person name="Salvetti E."/>
            <person name="Wrobel A."/>
            <person name="Rasinkangas P."/>
            <person name="Parkhill J."/>
            <person name="Rea M.C."/>
            <person name="O'Sullivan O."/>
            <person name="Ritari J."/>
            <person name="Douillard F.P."/>
            <person name="Paul Ross R."/>
            <person name="Yang R."/>
            <person name="Briner A.E."/>
            <person name="Felis G.E."/>
            <person name="de Vos W.M."/>
            <person name="Barrangou R."/>
            <person name="Klaenhammer T.R."/>
            <person name="Caufield P.W."/>
            <person name="Cui Y."/>
            <person name="Zhang H."/>
            <person name="O'Toole P.W."/>
        </authorList>
    </citation>
    <scope>NUCLEOTIDE SEQUENCE [LARGE SCALE GENOMIC DNA]</scope>
    <source>
        <strain evidence="13 14">DSM 18527</strain>
    </source>
</reference>
<evidence type="ECO:0000259" key="12">
    <source>
        <dbReference type="PROSITE" id="PS50929"/>
    </source>
</evidence>
<dbReference type="GO" id="GO:0015421">
    <property type="term" value="F:ABC-type oligopeptide transporter activity"/>
    <property type="evidence" value="ECO:0007669"/>
    <property type="project" value="TreeGrafter"/>
</dbReference>
<feature type="transmembrane region" description="Helical" evidence="10">
    <location>
        <begin position="35"/>
        <end position="55"/>
    </location>
</feature>
<feature type="domain" description="ABC transmembrane type-1" evidence="12">
    <location>
        <begin position="31"/>
        <end position="313"/>
    </location>
</feature>
<dbReference type="GO" id="GO:0005524">
    <property type="term" value="F:ATP binding"/>
    <property type="evidence" value="ECO:0007669"/>
    <property type="project" value="UniProtKB-KW"/>
</dbReference>
<dbReference type="PROSITE" id="PS50929">
    <property type="entry name" value="ABC_TM1F"/>
    <property type="match status" value="1"/>
</dbReference>
<dbReference type="InterPro" id="IPR036640">
    <property type="entry name" value="ABC1_TM_sf"/>
</dbReference>
<evidence type="ECO:0000256" key="10">
    <source>
        <dbReference type="SAM" id="Phobius"/>
    </source>
</evidence>